<name>A0ABR2SS48_9ROSI</name>
<organism evidence="1 2">
    <name type="scientific">Hibiscus sabdariffa</name>
    <name type="common">roselle</name>
    <dbReference type="NCBI Taxonomy" id="183260"/>
    <lineage>
        <taxon>Eukaryota</taxon>
        <taxon>Viridiplantae</taxon>
        <taxon>Streptophyta</taxon>
        <taxon>Embryophyta</taxon>
        <taxon>Tracheophyta</taxon>
        <taxon>Spermatophyta</taxon>
        <taxon>Magnoliopsida</taxon>
        <taxon>eudicotyledons</taxon>
        <taxon>Gunneridae</taxon>
        <taxon>Pentapetalae</taxon>
        <taxon>rosids</taxon>
        <taxon>malvids</taxon>
        <taxon>Malvales</taxon>
        <taxon>Malvaceae</taxon>
        <taxon>Malvoideae</taxon>
        <taxon>Hibiscus</taxon>
    </lineage>
</organism>
<dbReference type="Proteomes" id="UP001396334">
    <property type="component" value="Unassembled WGS sequence"/>
</dbReference>
<accession>A0ABR2SS48</accession>
<dbReference type="Gene3D" id="3.40.50.300">
    <property type="entry name" value="P-loop containing nucleotide triphosphate hydrolases"/>
    <property type="match status" value="1"/>
</dbReference>
<proteinExistence type="predicted"/>
<dbReference type="InterPro" id="IPR027417">
    <property type="entry name" value="P-loop_NTPase"/>
</dbReference>
<comment type="caution">
    <text evidence="1">The sequence shown here is derived from an EMBL/GenBank/DDBJ whole genome shotgun (WGS) entry which is preliminary data.</text>
</comment>
<protein>
    <submittedName>
        <fullName evidence="1">Uncharacterized protein</fullName>
    </submittedName>
</protein>
<evidence type="ECO:0000313" key="2">
    <source>
        <dbReference type="Proteomes" id="UP001396334"/>
    </source>
</evidence>
<keyword evidence="2" id="KW-1185">Reference proteome</keyword>
<evidence type="ECO:0000313" key="1">
    <source>
        <dbReference type="EMBL" id="KAK9027784.1"/>
    </source>
</evidence>
<dbReference type="SUPFAM" id="SSF52540">
    <property type="entry name" value="P-loop containing nucleoside triphosphate hydrolases"/>
    <property type="match status" value="1"/>
</dbReference>
<dbReference type="EMBL" id="JBBPBN010000012">
    <property type="protein sequence ID" value="KAK9027784.1"/>
    <property type="molecule type" value="Genomic_DNA"/>
</dbReference>
<gene>
    <name evidence="1" type="ORF">V6N11_067607</name>
</gene>
<reference evidence="1 2" key="1">
    <citation type="journal article" date="2024" name="G3 (Bethesda)">
        <title>Genome assembly of Hibiscus sabdariffa L. provides insights into metabolisms of medicinal natural products.</title>
        <authorList>
            <person name="Kim T."/>
        </authorList>
    </citation>
    <scope>NUCLEOTIDE SEQUENCE [LARGE SCALE GENOMIC DNA]</scope>
    <source>
        <strain evidence="1">TK-2024</strain>
        <tissue evidence="1">Old leaves</tissue>
    </source>
</reference>
<sequence length="187" mass="21238">MDHDLRMNPTQSLKNSAIALIWFREEFVNRWHDLRWSLADKLPRFRFCIFSTFFKVVKNSGSSVFFGYPASDQDMVMKDGLIVQSGKSEELIADSDGESGNQAYFAAYQLEFLDAAVYRHCSATDNVRSSVITVAHRIPTAIDNDLVLVLDKGKLMEYDTPKILLNDNSFFSTLVAEILRLSESKPP</sequence>